<keyword evidence="2" id="KW-0808">Transferase</keyword>
<dbReference type="STRING" id="595536.GCA_000178815_03332"/>
<dbReference type="KEGG" id="mtw:CQW49_09110"/>
<accession>A0A2D2CZF7</accession>
<dbReference type="PANTHER" id="PTHR45947:SF13">
    <property type="entry name" value="TRANSFERASE"/>
    <property type="match status" value="1"/>
</dbReference>
<dbReference type="InterPro" id="IPR050194">
    <property type="entry name" value="Glycosyltransferase_grp1"/>
</dbReference>
<dbReference type="Proteomes" id="UP000230709">
    <property type="component" value="Chromosome"/>
</dbReference>
<dbReference type="Pfam" id="PF13439">
    <property type="entry name" value="Glyco_transf_4"/>
    <property type="match status" value="1"/>
</dbReference>
<dbReference type="Pfam" id="PF13692">
    <property type="entry name" value="Glyco_trans_1_4"/>
    <property type="match status" value="1"/>
</dbReference>
<dbReference type="EMBL" id="CP023737">
    <property type="protein sequence ID" value="ATQ68029.1"/>
    <property type="molecule type" value="Genomic_DNA"/>
</dbReference>
<dbReference type="InterPro" id="IPR028098">
    <property type="entry name" value="Glyco_trans_4-like_N"/>
</dbReference>
<organism evidence="2 3">
    <name type="scientific">Methylosinus trichosporium (strain ATCC 35070 / NCIMB 11131 / UNIQEM 75 / OB3b)</name>
    <dbReference type="NCBI Taxonomy" id="595536"/>
    <lineage>
        <taxon>Bacteria</taxon>
        <taxon>Pseudomonadati</taxon>
        <taxon>Pseudomonadota</taxon>
        <taxon>Alphaproteobacteria</taxon>
        <taxon>Hyphomicrobiales</taxon>
        <taxon>Methylocystaceae</taxon>
        <taxon>Methylosinus</taxon>
    </lineage>
</organism>
<dbReference type="Gene3D" id="3.40.50.2000">
    <property type="entry name" value="Glycogen Phosphorylase B"/>
    <property type="match status" value="2"/>
</dbReference>
<name>A0A2D2CZF7_METT3</name>
<gene>
    <name evidence="2" type="ORF">CQW49_09110</name>
</gene>
<evidence type="ECO:0000313" key="3">
    <source>
        <dbReference type="Proteomes" id="UP000230709"/>
    </source>
</evidence>
<proteinExistence type="predicted"/>
<dbReference type="PANTHER" id="PTHR45947">
    <property type="entry name" value="SULFOQUINOVOSYL TRANSFERASE SQD2"/>
    <property type="match status" value="1"/>
</dbReference>
<sequence>MAAPRPTVVICVDHAFVSGGQAKVAIESALGLAAHGARPILFAAAAPVDERLTKAGVEMVCLDQHDLLGNPSRAAAAVQGTWNLAAARALADLLARLPRDETIVHVHGWAKALSPSIAAPIRASGLPALYTLHEYFLFCPNGGFYDYQTNEVCHRTPLSPSCWATHCDSRNYPRKLWRNARLTVAQRLARLPEIFSDYVCISDYQQQIVGPYLPKRARLHRVSNPIDCENLGRKSDPATGDVIFVGRLSAEKGAFLFAEAAARAGLRPAFIGDGPIADELRTRYPQARFLGWLPPDRVRAEMRAARALAFPSLWYEGQPLTVLEAKAMGTPIVVSDICAGREEVEDGVGGLWFSSGDVDSLEAALLRLKDDALVARLSDGAYDAFWRDPPTLDRHVERILAVYAEVRERKRVERREECLQKMALPSPALREKVASRSEVG</sequence>
<dbReference type="CDD" id="cd03801">
    <property type="entry name" value="GT4_PimA-like"/>
    <property type="match status" value="1"/>
</dbReference>
<dbReference type="SUPFAM" id="SSF53756">
    <property type="entry name" value="UDP-Glycosyltransferase/glycogen phosphorylase"/>
    <property type="match status" value="1"/>
</dbReference>
<dbReference type="RefSeq" id="WP_024749820.1">
    <property type="nucleotide sequence ID" value="NZ_ADVE02000001.1"/>
</dbReference>
<dbReference type="AlphaFoldDB" id="A0A2D2CZF7"/>
<reference evidence="3" key="1">
    <citation type="submission" date="2017-10" db="EMBL/GenBank/DDBJ databases">
        <title>Completed PacBio SMRT sequence of Methylosinus trichosporium OB3b reveals presence of a third large plasmid.</title>
        <authorList>
            <person name="Charles T.C."/>
            <person name="Lynch M.D.J."/>
            <person name="Heil J.R."/>
            <person name="Cheng J."/>
        </authorList>
    </citation>
    <scope>NUCLEOTIDE SEQUENCE [LARGE SCALE GENOMIC DNA]</scope>
    <source>
        <strain evidence="3">OB3b</strain>
    </source>
</reference>
<dbReference type="GO" id="GO:0016757">
    <property type="term" value="F:glycosyltransferase activity"/>
    <property type="evidence" value="ECO:0007669"/>
    <property type="project" value="TreeGrafter"/>
</dbReference>
<protein>
    <submittedName>
        <fullName evidence="2">Glycosyl transferase family 1</fullName>
    </submittedName>
</protein>
<keyword evidence="3" id="KW-1185">Reference proteome</keyword>
<evidence type="ECO:0000313" key="2">
    <source>
        <dbReference type="EMBL" id="ATQ68029.1"/>
    </source>
</evidence>
<evidence type="ECO:0000259" key="1">
    <source>
        <dbReference type="Pfam" id="PF13439"/>
    </source>
</evidence>
<feature type="domain" description="Glycosyltransferase subfamily 4-like N-terminal" evidence="1">
    <location>
        <begin position="19"/>
        <end position="229"/>
    </location>
</feature>